<evidence type="ECO:0000313" key="2">
    <source>
        <dbReference type="Proteomes" id="UP001642360"/>
    </source>
</evidence>
<dbReference type="Proteomes" id="UP001642360">
    <property type="component" value="Unassembled WGS sequence"/>
</dbReference>
<gene>
    <name evidence="1" type="ORF">ILEXP_LOCUS6801</name>
</gene>
<dbReference type="EMBL" id="CAUOFW020000959">
    <property type="protein sequence ID" value="CAK9139408.1"/>
    <property type="molecule type" value="Genomic_DNA"/>
</dbReference>
<organism evidence="1 2">
    <name type="scientific">Ilex paraguariensis</name>
    <name type="common">yerba mate</name>
    <dbReference type="NCBI Taxonomy" id="185542"/>
    <lineage>
        <taxon>Eukaryota</taxon>
        <taxon>Viridiplantae</taxon>
        <taxon>Streptophyta</taxon>
        <taxon>Embryophyta</taxon>
        <taxon>Tracheophyta</taxon>
        <taxon>Spermatophyta</taxon>
        <taxon>Magnoliopsida</taxon>
        <taxon>eudicotyledons</taxon>
        <taxon>Gunneridae</taxon>
        <taxon>Pentapetalae</taxon>
        <taxon>asterids</taxon>
        <taxon>campanulids</taxon>
        <taxon>Aquifoliales</taxon>
        <taxon>Aquifoliaceae</taxon>
        <taxon>Ilex</taxon>
    </lineage>
</organism>
<sequence length="161" mass="18776">MDESEIGLPFVYEEVLHIPTELTDELLVASLLDYDNSYDGGSWPRWTWLSVGCRVLWLDLTRGVGHNGRASLFRANAKKVKPAMRNRSLRFFIRKVIPFFLDACLKQKKMRKKGEFLPNYERQYIVKEKFSLQLNMPVLANAGFEKCEMFVVKSDYQGFLL</sequence>
<name>A0ABC8R9S2_9AQUA</name>
<accession>A0ABC8R9S2</accession>
<keyword evidence="2" id="KW-1185">Reference proteome</keyword>
<protein>
    <submittedName>
        <fullName evidence="1">Uncharacterized protein</fullName>
    </submittedName>
</protein>
<dbReference type="AlphaFoldDB" id="A0ABC8R9S2"/>
<reference evidence="1 2" key="1">
    <citation type="submission" date="2024-02" db="EMBL/GenBank/DDBJ databases">
        <authorList>
            <person name="Vignale AGUSTIN F."/>
            <person name="Sosa J E."/>
            <person name="Modenutti C."/>
        </authorList>
    </citation>
    <scope>NUCLEOTIDE SEQUENCE [LARGE SCALE GENOMIC DNA]</scope>
</reference>
<proteinExistence type="predicted"/>
<comment type="caution">
    <text evidence="1">The sequence shown here is derived from an EMBL/GenBank/DDBJ whole genome shotgun (WGS) entry which is preliminary data.</text>
</comment>
<evidence type="ECO:0000313" key="1">
    <source>
        <dbReference type="EMBL" id="CAK9139408.1"/>
    </source>
</evidence>